<evidence type="ECO:0000256" key="2">
    <source>
        <dbReference type="ARBA" id="ARBA00022679"/>
    </source>
</evidence>
<dbReference type="SUPFAM" id="SSF53448">
    <property type="entry name" value="Nucleotide-diphospho-sugar transferases"/>
    <property type="match status" value="1"/>
</dbReference>
<dbReference type="InterPro" id="IPR029044">
    <property type="entry name" value="Nucleotide-diphossugar_trans"/>
</dbReference>
<comment type="function">
    <text evidence="5">Activates KDO (a required 8-carbon sugar) for incorporation into bacterial lipopolysaccharide in Gram-negative bacteria.</text>
</comment>
<dbReference type="Proteomes" id="UP000286715">
    <property type="component" value="Unassembled WGS sequence"/>
</dbReference>
<dbReference type="EC" id="2.7.7.38" evidence="5"/>
<dbReference type="HAMAP" id="MF_00057">
    <property type="entry name" value="KdsB"/>
    <property type="match status" value="1"/>
</dbReference>
<dbReference type="NCBIfam" id="NF003950">
    <property type="entry name" value="PRK05450.1-3"/>
    <property type="match status" value="1"/>
</dbReference>
<dbReference type="GO" id="GO:0033468">
    <property type="term" value="P:CMP-keto-3-deoxy-D-manno-octulosonic acid biosynthetic process"/>
    <property type="evidence" value="ECO:0007669"/>
    <property type="project" value="UniProtKB-UniRule"/>
</dbReference>
<keyword evidence="5" id="KW-0963">Cytoplasm</keyword>
<comment type="caution">
    <text evidence="6">The sequence shown here is derived from an EMBL/GenBank/DDBJ whole genome shotgun (WGS) entry which is preliminary data.</text>
</comment>
<organism evidence="6 7">
    <name type="scientific">Thermaurantimonas aggregans</name>
    <dbReference type="NCBI Taxonomy" id="2173829"/>
    <lineage>
        <taxon>Bacteria</taxon>
        <taxon>Pseudomonadati</taxon>
        <taxon>Bacteroidota</taxon>
        <taxon>Flavobacteriia</taxon>
        <taxon>Flavobacteriales</taxon>
        <taxon>Schleiferiaceae</taxon>
        <taxon>Thermaurantimonas</taxon>
    </lineage>
</organism>
<dbReference type="Pfam" id="PF02348">
    <property type="entry name" value="CTP_transf_3"/>
    <property type="match status" value="1"/>
</dbReference>
<evidence type="ECO:0000256" key="4">
    <source>
        <dbReference type="ARBA" id="ARBA00022985"/>
    </source>
</evidence>
<accession>A0A401XJU3</accession>
<evidence type="ECO:0000313" key="7">
    <source>
        <dbReference type="Proteomes" id="UP000286715"/>
    </source>
</evidence>
<dbReference type="EMBL" id="BHZE01000005">
    <property type="protein sequence ID" value="GCD77307.1"/>
    <property type="molecule type" value="Genomic_DNA"/>
</dbReference>
<dbReference type="GO" id="GO:0005829">
    <property type="term" value="C:cytosol"/>
    <property type="evidence" value="ECO:0007669"/>
    <property type="project" value="TreeGrafter"/>
</dbReference>
<evidence type="ECO:0000256" key="1">
    <source>
        <dbReference type="ARBA" id="ARBA00004370"/>
    </source>
</evidence>
<comment type="pathway">
    <text evidence="5">Nucleotide-sugar biosynthesis; CMP-3-deoxy-D-manno-octulosonate biosynthesis; CMP-3-deoxy-D-manno-octulosonate from 3-deoxy-D-manno-octulosonate and CTP: step 1/1.</text>
</comment>
<name>A0A401XJU3_9FLAO</name>
<dbReference type="NCBIfam" id="TIGR00466">
    <property type="entry name" value="kdsB"/>
    <property type="match status" value="1"/>
</dbReference>
<dbReference type="PANTHER" id="PTHR42866:SF2">
    <property type="entry name" value="3-DEOXY-MANNO-OCTULOSONATE CYTIDYLYLTRANSFERASE, MITOCHONDRIAL"/>
    <property type="match status" value="1"/>
</dbReference>
<reference evidence="6 7" key="1">
    <citation type="submission" date="2018-11" db="EMBL/GenBank/DDBJ databases">
        <title>Schleiferia aggregans sp. nov., a moderately thermophilic heterotrophic bacterium isolated from microbial mats at a terrestrial hot spring.</title>
        <authorList>
            <person name="Iino T."/>
            <person name="Ohkuma M."/>
            <person name="Haruta S."/>
        </authorList>
    </citation>
    <scope>NUCLEOTIDE SEQUENCE [LARGE SCALE GENOMIC DNA]</scope>
    <source>
        <strain evidence="6 7">LA</strain>
    </source>
</reference>
<dbReference type="UniPathway" id="UPA00358">
    <property type="reaction ID" value="UER00476"/>
</dbReference>
<proteinExistence type="inferred from homology"/>
<dbReference type="RefSeq" id="WP_124397366.1">
    <property type="nucleotide sequence ID" value="NZ_BHZE01000005.1"/>
</dbReference>
<dbReference type="GO" id="GO:0009103">
    <property type="term" value="P:lipopolysaccharide biosynthetic process"/>
    <property type="evidence" value="ECO:0007669"/>
    <property type="project" value="UniProtKB-UniRule"/>
</dbReference>
<evidence type="ECO:0000256" key="3">
    <source>
        <dbReference type="ARBA" id="ARBA00022695"/>
    </source>
</evidence>
<sequence>MKVLGIIPARYGSTRLPGKPLIDLGGKPMIQHVYERAIGAVDLLVVATDDERISAVVHSFGGRALMTSPEHQNGTSRCAEVLSALEMEGLSFDVVINIQGDEPLLDPLLPKNLAALFLNPSVQIATAVRQVLSASELKEGTVHVVLDQYNRALYFSRSIIPYQRDVPREQWTASFTYYHHIGIYAFRSQVLEEIVQLPSSPLEDAEKLEQLRWLAAGYRIHCIETDFQSIPVDTPEDADYVRKHLS</sequence>
<keyword evidence="3 5" id="KW-0548">Nucleotidyltransferase</keyword>
<keyword evidence="2 5" id="KW-0808">Transferase</keyword>
<dbReference type="GO" id="GO:0008690">
    <property type="term" value="F:3-deoxy-manno-octulosonate cytidylyltransferase activity"/>
    <property type="evidence" value="ECO:0007669"/>
    <property type="project" value="UniProtKB-UniRule"/>
</dbReference>
<evidence type="ECO:0000313" key="6">
    <source>
        <dbReference type="EMBL" id="GCD77307.1"/>
    </source>
</evidence>
<keyword evidence="7" id="KW-1185">Reference proteome</keyword>
<dbReference type="FunFam" id="3.90.550.10:FF:000011">
    <property type="entry name" value="3-deoxy-manno-octulosonate cytidylyltransferase"/>
    <property type="match status" value="1"/>
</dbReference>
<dbReference type="InterPro" id="IPR003329">
    <property type="entry name" value="Cytidylyl_trans"/>
</dbReference>
<evidence type="ECO:0000256" key="5">
    <source>
        <dbReference type="HAMAP-Rule" id="MF_00057"/>
    </source>
</evidence>
<dbReference type="OrthoDB" id="9815559at2"/>
<dbReference type="AlphaFoldDB" id="A0A401XJU3"/>
<protein>
    <recommendedName>
        <fullName evidence="5">3-deoxy-manno-octulosonate cytidylyltransferase</fullName>
        <ecNumber evidence="5">2.7.7.38</ecNumber>
    </recommendedName>
    <alternativeName>
        <fullName evidence="5">CMP-2-keto-3-deoxyoctulosonic acid synthase</fullName>
        <shortName evidence="5">CKS</shortName>
        <shortName evidence="5">CMP-KDO synthase</shortName>
    </alternativeName>
</protein>
<gene>
    <name evidence="5 6" type="primary">kdsB</name>
    <name evidence="6" type="ORF">JCM31826_07890</name>
</gene>
<keyword evidence="4 5" id="KW-0448">Lipopolysaccharide biosynthesis</keyword>
<dbReference type="Gene3D" id="3.90.550.10">
    <property type="entry name" value="Spore Coat Polysaccharide Biosynthesis Protein SpsA, Chain A"/>
    <property type="match status" value="1"/>
</dbReference>
<dbReference type="NCBIfam" id="NF009905">
    <property type="entry name" value="PRK13368.1"/>
    <property type="match status" value="1"/>
</dbReference>
<dbReference type="PANTHER" id="PTHR42866">
    <property type="entry name" value="3-DEOXY-MANNO-OCTULOSONATE CYTIDYLYLTRANSFERASE"/>
    <property type="match status" value="1"/>
</dbReference>
<dbReference type="InterPro" id="IPR004528">
    <property type="entry name" value="KdsB"/>
</dbReference>
<dbReference type="CDD" id="cd02517">
    <property type="entry name" value="CMP-KDO-Synthetase"/>
    <property type="match status" value="1"/>
</dbReference>
<dbReference type="GO" id="GO:0016020">
    <property type="term" value="C:membrane"/>
    <property type="evidence" value="ECO:0007669"/>
    <property type="project" value="UniProtKB-SubCell"/>
</dbReference>
<comment type="catalytic activity">
    <reaction evidence="5">
        <text>3-deoxy-alpha-D-manno-oct-2-ulosonate + CTP = CMP-3-deoxy-beta-D-manno-octulosonate + diphosphate</text>
        <dbReference type="Rhea" id="RHEA:23448"/>
        <dbReference type="ChEBI" id="CHEBI:33019"/>
        <dbReference type="ChEBI" id="CHEBI:37563"/>
        <dbReference type="ChEBI" id="CHEBI:85986"/>
        <dbReference type="ChEBI" id="CHEBI:85987"/>
        <dbReference type="EC" id="2.7.7.38"/>
    </reaction>
</comment>
<comment type="subcellular location">
    <subcellularLocation>
        <location evidence="5">Cytoplasm</location>
    </subcellularLocation>
    <subcellularLocation>
        <location evidence="1">Membrane</location>
    </subcellularLocation>
</comment>
<comment type="similarity">
    <text evidence="5">Belongs to the KdsB family.</text>
</comment>
<dbReference type="NCBIfam" id="NF003952">
    <property type="entry name" value="PRK05450.1-5"/>
    <property type="match status" value="1"/>
</dbReference>